<dbReference type="EMBL" id="QPFP01000012">
    <property type="protein sequence ID" value="TEB33548.1"/>
    <property type="molecule type" value="Genomic_DNA"/>
</dbReference>
<reference evidence="1 2" key="1">
    <citation type="journal article" date="2019" name="Nat. Ecol. Evol.">
        <title>Megaphylogeny resolves global patterns of mushroom evolution.</title>
        <authorList>
            <person name="Varga T."/>
            <person name="Krizsan K."/>
            <person name="Foldi C."/>
            <person name="Dima B."/>
            <person name="Sanchez-Garcia M."/>
            <person name="Sanchez-Ramirez S."/>
            <person name="Szollosi G.J."/>
            <person name="Szarkandi J.G."/>
            <person name="Papp V."/>
            <person name="Albert L."/>
            <person name="Andreopoulos W."/>
            <person name="Angelini C."/>
            <person name="Antonin V."/>
            <person name="Barry K.W."/>
            <person name="Bougher N.L."/>
            <person name="Buchanan P."/>
            <person name="Buyck B."/>
            <person name="Bense V."/>
            <person name="Catcheside P."/>
            <person name="Chovatia M."/>
            <person name="Cooper J."/>
            <person name="Damon W."/>
            <person name="Desjardin D."/>
            <person name="Finy P."/>
            <person name="Geml J."/>
            <person name="Haridas S."/>
            <person name="Hughes K."/>
            <person name="Justo A."/>
            <person name="Karasinski D."/>
            <person name="Kautmanova I."/>
            <person name="Kiss B."/>
            <person name="Kocsube S."/>
            <person name="Kotiranta H."/>
            <person name="LaButti K.M."/>
            <person name="Lechner B.E."/>
            <person name="Liimatainen K."/>
            <person name="Lipzen A."/>
            <person name="Lukacs Z."/>
            <person name="Mihaltcheva S."/>
            <person name="Morgado L.N."/>
            <person name="Niskanen T."/>
            <person name="Noordeloos M.E."/>
            <person name="Ohm R.A."/>
            <person name="Ortiz-Santana B."/>
            <person name="Ovrebo C."/>
            <person name="Racz N."/>
            <person name="Riley R."/>
            <person name="Savchenko A."/>
            <person name="Shiryaev A."/>
            <person name="Soop K."/>
            <person name="Spirin V."/>
            <person name="Szebenyi C."/>
            <person name="Tomsovsky M."/>
            <person name="Tulloss R.E."/>
            <person name="Uehling J."/>
            <person name="Grigoriev I.V."/>
            <person name="Vagvolgyi C."/>
            <person name="Papp T."/>
            <person name="Martin F.M."/>
            <person name="Miettinen O."/>
            <person name="Hibbett D.S."/>
            <person name="Nagy L.G."/>
        </authorList>
    </citation>
    <scope>NUCLEOTIDE SEQUENCE [LARGE SCALE GENOMIC DNA]</scope>
    <source>
        <strain evidence="1 2">FP101781</strain>
    </source>
</reference>
<dbReference type="AlphaFoldDB" id="A0A4Y7THZ1"/>
<organism evidence="1 2">
    <name type="scientific">Coprinellus micaceus</name>
    <name type="common">Glistening ink-cap mushroom</name>
    <name type="synonym">Coprinus micaceus</name>
    <dbReference type="NCBI Taxonomy" id="71717"/>
    <lineage>
        <taxon>Eukaryota</taxon>
        <taxon>Fungi</taxon>
        <taxon>Dikarya</taxon>
        <taxon>Basidiomycota</taxon>
        <taxon>Agaricomycotina</taxon>
        <taxon>Agaricomycetes</taxon>
        <taxon>Agaricomycetidae</taxon>
        <taxon>Agaricales</taxon>
        <taxon>Agaricineae</taxon>
        <taxon>Psathyrellaceae</taxon>
        <taxon>Coprinellus</taxon>
    </lineage>
</organism>
<comment type="caution">
    <text evidence="1">The sequence shown here is derived from an EMBL/GenBank/DDBJ whole genome shotgun (WGS) entry which is preliminary data.</text>
</comment>
<gene>
    <name evidence="1" type="ORF">FA13DRAFT_160891</name>
</gene>
<name>A0A4Y7THZ1_COPMI</name>
<keyword evidence="2" id="KW-1185">Reference proteome</keyword>
<proteinExistence type="predicted"/>
<evidence type="ECO:0000313" key="1">
    <source>
        <dbReference type="EMBL" id="TEB33548.1"/>
    </source>
</evidence>
<dbReference type="Proteomes" id="UP000298030">
    <property type="component" value="Unassembled WGS sequence"/>
</dbReference>
<sequence>MKSSSSSMVFQEGYTLCLTPYASPPPSWGLSVFIIDRWEPLPHYAHETWGPSWILPIVPWLGHRHFGGVAPKLKTLRLINAVIIPVKDDAAFRSLVSLEIRSEPRATLLSRWISPWFDLQPRGLLSSLEQMSVFGLDDPANFIPHSPSPIPLSPKLKQLSLSGSMEYCLGILDSIDVPSSCAVAVGVSALRASENGNESARSAALIASTSRLWRGTSPRGLCSGVLLELKTGFLRLRYQPASSLPVDVILFAPNADPIPLYREVLFELSRKNRLPSLLPQACLTLDIEWTSPSASAGLDRALLTFLNQFDELRHLYVRKYRFGNDASIDDHEKYPLRLVWRETEDSTRVMMPSLKTVVLGREMGTDSAFLRGLQDFMRNRNRGGVYVGHPITAFTTSPN</sequence>
<protein>
    <submittedName>
        <fullName evidence="1">Uncharacterized protein</fullName>
    </submittedName>
</protein>
<accession>A0A4Y7THZ1</accession>
<evidence type="ECO:0000313" key="2">
    <source>
        <dbReference type="Proteomes" id="UP000298030"/>
    </source>
</evidence>